<dbReference type="SUPFAM" id="SSF48452">
    <property type="entry name" value="TPR-like"/>
    <property type="match status" value="1"/>
</dbReference>
<feature type="repeat" description="PPR" evidence="3">
    <location>
        <begin position="272"/>
        <end position="306"/>
    </location>
</feature>
<protein>
    <recommendedName>
        <fullName evidence="6">Chlororespiratory reduction 4</fullName>
    </recommendedName>
</protein>
<sequence length="595" mass="67601">MFLSFCQRPSWSNYTLLFAKTQFFNRWNLFFICPLDRFSSRQYLQPNVRQVSTQRIYASNVQIGALVRAGNLEVARQVFDRMPKRDVVSWNAIFTGYWQNGLFEESKRLFDLMPLKNVISWNSMIAGCVQNDRIDEAYQYFTKMPERNTASWNAMISGFVRYGRIEEAKRLFEEMPQRNVISYTTMIDGYTQIGEIERARALFDSIRRKNDVSWLVMISGYIENDMFVDARALFDLMPEKNVVAITAMITGYCKEGKMGSARILFDEIQHKDLVSWNAMIAGYAQNGDGEEALKLHSQMLKMGIKPDHSTFVSLLTACSSLPSLKEGREIHLVVVKSGFESDISICNILITMYSKCGSISDSEIVFGLINCPDIVSWNAIIAGYAQHGHYEKALGLFHEMELNGIKPDGITFLTVLSACDHSGKVKESIEWFNTMRNVYEIAPRAEHYACLVDILSRAGQLDEAYKIIQQIPFEADARVWGPLLAACRVHLNVELGEIAANELVKLEPQNSGAYIMLSNIYAAAGMWGDVTRMRGLMKEQGVKKQPGYSWIEVANKVHSFSGGDISHPEIGKIHLQLQRIGLQMKMFYGCEDIET</sequence>
<dbReference type="Pfam" id="PF20431">
    <property type="entry name" value="E_motif"/>
    <property type="match status" value="1"/>
</dbReference>
<evidence type="ECO:0000256" key="1">
    <source>
        <dbReference type="ARBA" id="ARBA00006643"/>
    </source>
</evidence>
<evidence type="ECO:0000313" key="5">
    <source>
        <dbReference type="Proteomes" id="UP001141806"/>
    </source>
</evidence>
<dbReference type="FunFam" id="1.25.40.10:FF:000842">
    <property type="entry name" value="Pentatricopeptide repeat-containing protein mitochondrial"/>
    <property type="match status" value="1"/>
</dbReference>
<dbReference type="Proteomes" id="UP001141806">
    <property type="component" value="Unassembled WGS sequence"/>
</dbReference>
<dbReference type="AlphaFoldDB" id="A0A9Q0K7M4"/>
<name>A0A9Q0K7M4_9MAGN</name>
<dbReference type="EMBL" id="JAMYWD010000007">
    <property type="protein sequence ID" value="KAJ4965372.1"/>
    <property type="molecule type" value="Genomic_DNA"/>
</dbReference>
<dbReference type="PANTHER" id="PTHR47926:SF436">
    <property type="entry name" value="PENTATRICOPEPTIDE REPEAT-CONTAINING PROTEIN ELI1, CHLOROPLASTIC-LIKE ISOFORM X2"/>
    <property type="match status" value="1"/>
</dbReference>
<evidence type="ECO:0000256" key="2">
    <source>
        <dbReference type="ARBA" id="ARBA00022737"/>
    </source>
</evidence>
<comment type="similarity">
    <text evidence="1">Belongs to the PPR family. PCMP-H subfamily.</text>
</comment>
<dbReference type="Pfam" id="PF13041">
    <property type="entry name" value="PPR_2"/>
    <property type="match status" value="2"/>
</dbReference>
<dbReference type="FunFam" id="1.25.40.10:FF:000767">
    <property type="entry name" value="Pentatricopeptide repeat-containing protein mitochondrial"/>
    <property type="match status" value="1"/>
</dbReference>
<comment type="caution">
    <text evidence="4">The sequence shown here is derived from an EMBL/GenBank/DDBJ whole genome shotgun (WGS) entry which is preliminary data.</text>
</comment>
<dbReference type="Gene3D" id="1.25.40.10">
    <property type="entry name" value="Tetratricopeptide repeat domain"/>
    <property type="match status" value="6"/>
</dbReference>
<dbReference type="GO" id="GO:0003723">
    <property type="term" value="F:RNA binding"/>
    <property type="evidence" value="ECO:0007669"/>
    <property type="project" value="InterPro"/>
</dbReference>
<feature type="repeat" description="PPR" evidence="3">
    <location>
        <begin position="373"/>
        <end position="407"/>
    </location>
</feature>
<dbReference type="Pfam" id="PF01535">
    <property type="entry name" value="PPR"/>
    <property type="match status" value="8"/>
</dbReference>
<evidence type="ECO:0008006" key="6">
    <source>
        <dbReference type="Google" id="ProtNLM"/>
    </source>
</evidence>
<evidence type="ECO:0000256" key="3">
    <source>
        <dbReference type="PROSITE-ProRule" id="PRU00708"/>
    </source>
</evidence>
<evidence type="ECO:0000313" key="4">
    <source>
        <dbReference type="EMBL" id="KAJ4965372.1"/>
    </source>
</evidence>
<dbReference type="InterPro" id="IPR046848">
    <property type="entry name" value="E_motif"/>
</dbReference>
<accession>A0A9Q0K7M4</accession>
<dbReference type="InterPro" id="IPR046960">
    <property type="entry name" value="PPR_At4g14850-like_plant"/>
</dbReference>
<feature type="repeat" description="PPR" evidence="3">
    <location>
        <begin position="148"/>
        <end position="182"/>
    </location>
</feature>
<dbReference type="GO" id="GO:0009451">
    <property type="term" value="P:RNA modification"/>
    <property type="evidence" value="ECO:0007669"/>
    <property type="project" value="InterPro"/>
</dbReference>
<organism evidence="4 5">
    <name type="scientific">Protea cynaroides</name>
    <dbReference type="NCBI Taxonomy" id="273540"/>
    <lineage>
        <taxon>Eukaryota</taxon>
        <taxon>Viridiplantae</taxon>
        <taxon>Streptophyta</taxon>
        <taxon>Embryophyta</taxon>
        <taxon>Tracheophyta</taxon>
        <taxon>Spermatophyta</taxon>
        <taxon>Magnoliopsida</taxon>
        <taxon>Proteales</taxon>
        <taxon>Proteaceae</taxon>
        <taxon>Protea</taxon>
    </lineage>
</organism>
<dbReference type="NCBIfam" id="TIGR00756">
    <property type="entry name" value="PPR"/>
    <property type="match status" value="7"/>
</dbReference>
<keyword evidence="5" id="KW-1185">Reference proteome</keyword>
<reference evidence="4" key="1">
    <citation type="journal article" date="2023" name="Plant J.">
        <title>The genome of the king protea, Protea cynaroides.</title>
        <authorList>
            <person name="Chang J."/>
            <person name="Duong T.A."/>
            <person name="Schoeman C."/>
            <person name="Ma X."/>
            <person name="Roodt D."/>
            <person name="Barker N."/>
            <person name="Li Z."/>
            <person name="Van de Peer Y."/>
            <person name="Mizrachi E."/>
        </authorList>
    </citation>
    <scope>NUCLEOTIDE SEQUENCE</scope>
    <source>
        <tissue evidence="4">Young leaves</tissue>
    </source>
</reference>
<proteinExistence type="inferred from homology"/>
<feature type="repeat" description="PPR" evidence="3">
    <location>
        <begin position="210"/>
        <end position="244"/>
    </location>
</feature>
<dbReference type="FunFam" id="1.25.40.10:FF:000333">
    <property type="entry name" value="Pentatricopeptide repeat-containing protein"/>
    <property type="match status" value="1"/>
</dbReference>
<feature type="repeat" description="PPR" evidence="3">
    <location>
        <begin position="86"/>
        <end position="116"/>
    </location>
</feature>
<dbReference type="InterPro" id="IPR002885">
    <property type="entry name" value="PPR_rpt"/>
</dbReference>
<dbReference type="PANTHER" id="PTHR47926">
    <property type="entry name" value="PENTATRICOPEPTIDE REPEAT-CONTAINING PROTEIN"/>
    <property type="match status" value="1"/>
</dbReference>
<keyword evidence="2" id="KW-0677">Repeat</keyword>
<dbReference type="OrthoDB" id="185373at2759"/>
<gene>
    <name evidence="4" type="ORF">NE237_017221</name>
</gene>
<dbReference type="InterPro" id="IPR011990">
    <property type="entry name" value="TPR-like_helical_dom_sf"/>
</dbReference>
<feature type="repeat" description="PPR" evidence="3">
    <location>
        <begin position="117"/>
        <end position="147"/>
    </location>
</feature>
<dbReference type="PROSITE" id="PS51375">
    <property type="entry name" value="PPR"/>
    <property type="match status" value="6"/>
</dbReference>